<keyword evidence="2" id="KW-1185">Reference proteome</keyword>
<gene>
    <name evidence="1" type="ORF">CDES_09755</name>
</gene>
<dbReference type="STRING" id="931089.CDES_09755"/>
<dbReference type="Proteomes" id="UP000068067">
    <property type="component" value="Chromosome"/>
</dbReference>
<reference evidence="1 2" key="1">
    <citation type="submission" date="2014-08" db="EMBL/GenBank/DDBJ databases">
        <title>Complete genome sequence of Corynebacterium deserti GIMN1.010 (=DSM 45689), isolated from desert sand in western China.</title>
        <authorList>
            <person name="Ruckert C."/>
            <person name="Albersmeier A."/>
            <person name="Kalinowski J."/>
        </authorList>
    </citation>
    <scope>NUCLEOTIDE SEQUENCE [LARGE SCALE GENOMIC DNA]</scope>
    <source>
        <strain evidence="1 2">GIMN1.010</strain>
    </source>
</reference>
<dbReference type="EMBL" id="CP009220">
    <property type="protein sequence ID" value="ALC06336.1"/>
    <property type="molecule type" value="Genomic_DNA"/>
</dbReference>
<name>A0A0M5IM76_9CORY</name>
<sequence>MRVSYLQVFIWLTYILCEKHINVSDICGGVSPPSTSTLGLIWWANATHTILNQN</sequence>
<evidence type="ECO:0000313" key="2">
    <source>
        <dbReference type="Proteomes" id="UP000068067"/>
    </source>
</evidence>
<evidence type="ECO:0000313" key="1">
    <source>
        <dbReference type="EMBL" id="ALC06336.1"/>
    </source>
</evidence>
<dbReference type="KEGG" id="cdx:CDES_09755"/>
<proteinExistence type="predicted"/>
<protein>
    <submittedName>
        <fullName evidence="1">Uncharacterized protein</fullName>
    </submittedName>
</protein>
<accession>A0A0M5IM76</accession>
<dbReference type="PATRIC" id="fig|931089.4.peg.1972"/>
<dbReference type="AlphaFoldDB" id="A0A0M5IM76"/>
<organism evidence="1 2">
    <name type="scientific">Corynebacterium deserti GIMN1.010</name>
    <dbReference type="NCBI Taxonomy" id="931089"/>
    <lineage>
        <taxon>Bacteria</taxon>
        <taxon>Bacillati</taxon>
        <taxon>Actinomycetota</taxon>
        <taxon>Actinomycetes</taxon>
        <taxon>Mycobacteriales</taxon>
        <taxon>Corynebacteriaceae</taxon>
        <taxon>Corynebacterium</taxon>
    </lineage>
</organism>